<dbReference type="InterPro" id="IPR000740">
    <property type="entry name" value="GrpE"/>
</dbReference>
<dbReference type="Gene3D" id="3.90.20.20">
    <property type="match status" value="1"/>
</dbReference>
<dbReference type="OrthoDB" id="5191115at2"/>
<dbReference type="RefSeq" id="WP_068364838.1">
    <property type="nucleotide sequence ID" value="NZ_FOJN01000008.1"/>
</dbReference>
<protein>
    <recommendedName>
        <fullName evidence="3 4">Protein GrpE</fullName>
    </recommendedName>
    <alternativeName>
        <fullName evidence="3">HSP-70 cofactor</fullName>
    </alternativeName>
</protein>
<evidence type="ECO:0000256" key="4">
    <source>
        <dbReference type="RuleBase" id="RU000639"/>
    </source>
</evidence>
<evidence type="ECO:0000313" key="7">
    <source>
        <dbReference type="EMBL" id="SFA53457.1"/>
    </source>
</evidence>
<dbReference type="EMBL" id="FOJN01000008">
    <property type="protein sequence ID" value="SFA53457.1"/>
    <property type="molecule type" value="Genomic_DNA"/>
</dbReference>
<dbReference type="PRINTS" id="PR00773">
    <property type="entry name" value="GRPEPROTEIN"/>
</dbReference>
<dbReference type="GO" id="GO:0042803">
    <property type="term" value="F:protein homodimerization activity"/>
    <property type="evidence" value="ECO:0007669"/>
    <property type="project" value="InterPro"/>
</dbReference>
<keyword evidence="3" id="KW-0963">Cytoplasm</keyword>
<dbReference type="SUPFAM" id="SSF51064">
    <property type="entry name" value="Head domain of nucleotide exchange factor GrpE"/>
    <property type="match status" value="1"/>
</dbReference>
<dbReference type="GO" id="GO:0006457">
    <property type="term" value="P:protein folding"/>
    <property type="evidence" value="ECO:0007669"/>
    <property type="project" value="InterPro"/>
</dbReference>
<dbReference type="SUPFAM" id="SSF58014">
    <property type="entry name" value="Coiled-coil domain of nucleotide exchange factor GrpE"/>
    <property type="match status" value="1"/>
</dbReference>
<dbReference type="PANTHER" id="PTHR21237:SF23">
    <property type="entry name" value="GRPE PROTEIN HOMOLOG, MITOCHONDRIAL"/>
    <property type="match status" value="1"/>
</dbReference>
<evidence type="ECO:0000256" key="1">
    <source>
        <dbReference type="ARBA" id="ARBA00009054"/>
    </source>
</evidence>
<dbReference type="CDD" id="cd00446">
    <property type="entry name" value="GrpE"/>
    <property type="match status" value="1"/>
</dbReference>
<comment type="subcellular location">
    <subcellularLocation>
        <location evidence="3">Cytoplasm</location>
    </subcellularLocation>
</comment>
<dbReference type="GO" id="GO:0000774">
    <property type="term" value="F:adenyl-nucleotide exchange factor activity"/>
    <property type="evidence" value="ECO:0007669"/>
    <property type="project" value="InterPro"/>
</dbReference>
<dbReference type="GO" id="GO:0051087">
    <property type="term" value="F:protein-folding chaperone binding"/>
    <property type="evidence" value="ECO:0007669"/>
    <property type="project" value="InterPro"/>
</dbReference>
<dbReference type="Proteomes" id="UP000182054">
    <property type="component" value="Unassembled WGS sequence"/>
</dbReference>
<dbReference type="InterPro" id="IPR013805">
    <property type="entry name" value="GrpE_CC"/>
</dbReference>
<comment type="function">
    <text evidence="3 4">Participates actively in the response to hyperosmotic and heat shock by preventing the aggregation of stress-denatured proteins, in association with DnaK and GrpE. It is the nucleotide exchange factor for DnaK and may function as a thermosensor. Unfolded proteins bind initially to DnaJ; upon interaction with the DnaJ-bound protein, DnaK hydrolyzes its bound ATP, resulting in the formation of a stable complex. GrpE releases ADP from DnaK; ATP binding to DnaK triggers the release of the substrate protein, thus completing the reaction cycle. Several rounds of ATP-dependent interactions between DnaJ, DnaK and GrpE are required for fully efficient folding.</text>
</comment>
<dbReference type="PANTHER" id="PTHR21237">
    <property type="entry name" value="GRPE PROTEIN"/>
    <property type="match status" value="1"/>
</dbReference>
<feature type="region of interest" description="Disordered" evidence="6">
    <location>
        <begin position="1"/>
        <end position="62"/>
    </location>
</feature>
<dbReference type="Pfam" id="PF01025">
    <property type="entry name" value="GrpE"/>
    <property type="match status" value="1"/>
</dbReference>
<dbReference type="GO" id="GO:0051082">
    <property type="term" value="F:unfolded protein binding"/>
    <property type="evidence" value="ECO:0007669"/>
    <property type="project" value="TreeGrafter"/>
</dbReference>
<dbReference type="InterPro" id="IPR009012">
    <property type="entry name" value="GrpE_head"/>
</dbReference>
<comment type="subunit">
    <text evidence="3">Homodimer.</text>
</comment>
<evidence type="ECO:0000256" key="2">
    <source>
        <dbReference type="ARBA" id="ARBA00023186"/>
    </source>
</evidence>
<dbReference type="AlphaFoldDB" id="A0A1I0TNY4"/>
<dbReference type="PROSITE" id="PS01071">
    <property type="entry name" value="GRPE"/>
    <property type="match status" value="1"/>
</dbReference>
<evidence type="ECO:0000313" key="8">
    <source>
        <dbReference type="Proteomes" id="UP000182054"/>
    </source>
</evidence>
<evidence type="ECO:0000256" key="5">
    <source>
        <dbReference type="RuleBase" id="RU004478"/>
    </source>
</evidence>
<organism evidence="7 8">
    <name type="scientific">Rhodococcoides kroppenstedtii</name>
    <dbReference type="NCBI Taxonomy" id="293050"/>
    <lineage>
        <taxon>Bacteria</taxon>
        <taxon>Bacillati</taxon>
        <taxon>Actinomycetota</taxon>
        <taxon>Actinomycetes</taxon>
        <taxon>Mycobacteriales</taxon>
        <taxon>Nocardiaceae</taxon>
        <taxon>Rhodococcoides</taxon>
    </lineage>
</organism>
<feature type="compositionally biased region" description="Basic and acidic residues" evidence="6">
    <location>
        <begin position="51"/>
        <end position="62"/>
    </location>
</feature>
<evidence type="ECO:0000256" key="3">
    <source>
        <dbReference type="HAMAP-Rule" id="MF_01151"/>
    </source>
</evidence>
<accession>A0A1I0TNY4</accession>
<dbReference type="HAMAP" id="MF_01151">
    <property type="entry name" value="GrpE"/>
    <property type="match status" value="1"/>
</dbReference>
<keyword evidence="3 4" id="KW-0346">Stress response</keyword>
<sequence>MGADDTDQVNDPAVDPAAEETFAGPSAGEPSAADDGAATDDTAADAPAAEQAREPEKDELAERTADLQRLSAEFANYRRRVARDKQADIENAKASVLSELLPVLDDLDRARQHGDLESGPLKSVADKLEGVFTAQGVASFGAEGDAFDPAVHEAVQHEGDGSNPVIGSVFRKGYTAGDRVLRTAMVAVVDGPTGTESATDGPDSA</sequence>
<keyword evidence="2 3" id="KW-0143">Chaperone</keyword>
<dbReference type="Gene3D" id="2.30.22.10">
    <property type="entry name" value="Head domain of nucleotide exchange factor GrpE"/>
    <property type="match status" value="1"/>
</dbReference>
<evidence type="ECO:0000256" key="6">
    <source>
        <dbReference type="SAM" id="MobiDB-lite"/>
    </source>
</evidence>
<dbReference type="GeneID" id="85486182"/>
<comment type="similarity">
    <text evidence="1 3 5">Belongs to the GrpE family.</text>
</comment>
<name>A0A1I0TNY4_9NOCA</name>
<dbReference type="GO" id="GO:0005737">
    <property type="term" value="C:cytoplasm"/>
    <property type="evidence" value="ECO:0007669"/>
    <property type="project" value="UniProtKB-SubCell"/>
</dbReference>
<dbReference type="NCBIfam" id="NF010761">
    <property type="entry name" value="PRK14164.1"/>
    <property type="match status" value="1"/>
</dbReference>
<proteinExistence type="inferred from homology"/>
<feature type="compositionally biased region" description="Low complexity" evidence="6">
    <location>
        <begin position="33"/>
        <end position="49"/>
    </location>
</feature>
<reference evidence="7 8" key="1">
    <citation type="submission" date="2016-10" db="EMBL/GenBank/DDBJ databases">
        <authorList>
            <person name="de Groot N.N."/>
        </authorList>
    </citation>
    <scope>NUCLEOTIDE SEQUENCE [LARGE SCALE GENOMIC DNA]</scope>
    <source>
        <strain evidence="7 8">DSM 44908</strain>
    </source>
</reference>
<gene>
    <name evidence="3" type="primary">grpE</name>
    <name evidence="7" type="ORF">SAMN05444374_10886</name>
</gene>